<dbReference type="NCBIfam" id="NF047539">
    <property type="entry name" value="XAC2610_fam"/>
    <property type="match status" value="1"/>
</dbReference>
<comment type="caution">
    <text evidence="1">The sequence shown here is derived from an EMBL/GenBank/DDBJ whole genome shotgun (WGS) entry which is preliminary data.</text>
</comment>
<evidence type="ECO:0000313" key="2">
    <source>
        <dbReference type="Proteomes" id="UP001597459"/>
    </source>
</evidence>
<organism evidence="1 2">
    <name type="scientific">Aquimarina hainanensis</name>
    <dbReference type="NCBI Taxonomy" id="1578017"/>
    <lineage>
        <taxon>Bacteria</taxon>
        <taxon>Pseudomonadati</taxon>
        <taxon>Bacteroidota</taxon>
        <taxon>Flavobacteriia</taxon>
        <taxon>Flavobacteriales</taxon>
        <taxon>Flavobacteriaceae</taxon>
        <taxon>Aquimarina</taxon>
    </lineage>
</organism>
<accession>A0ABW5N3X8</accession>
<keyword evidence="2" id="KW-1185">Reference proteome</keyword>
<name>A0ABW5N3X8_9FLAO</name>
<proteinExistence type="predicted"/>
<dbReference type="RefSeq" id="WP_378257917.1">
    <property type="nucleotide sequence ID" value="NZ_JBHSJV010000001.1"/>
</dbReference>
<dbReference type="Proteomes" id="UP001597459">
    <property type="component" value="Unassembled WGS sequence"/>
</dbReference>
<evidence type="ECO:0000313" key="1">
    <source>
        <dbReference type="EMBL" id="MFD2589308.1"/>
    </source>
</evidence>
<protein>
    <submittedName>
        <fullName evidence="1">XAC2610-related protein</fullName>
    </submittedName>
</protein>
<gene>
    <name evidence="1" type="ORF">ACFSTE_00600</name>
</gene>
<reference evidence="2" key="1">
    <citation type="journal article" date="2019" name="Int. J. Syst. Evol. Microbiol.">
        <title>The Global Catalogue of Microorganisms (GCM) 10K type strain sequencing project: providing services to taxonomists for standard genome sequencing and annotation.</title>
        <authorList>
            <consortium name="The Broad Institute Genomics Platform"/>
            <consortium name="The Broad Institute Genome Sequencing Center for Infectious Disease"/>
            <person name="Wu L."/>
            <person name="Ma J."/>
        </authorList>
    </citation>
    <scope>NUCLEOTIDE SEQUENCE [LARGE SCALE GENOMIC DNA]</scope>
    <source>
        <strain evidence="2">KCTC 42423</strain>
    </source>
</reference>
<dbReference type="EMBL" id="JBHULX010000001">
    <property type="protein sequence ID" value="MFD2589308.1"/>
    <property type="molecule type" value="Genomic_DNA"/>
</dbReference>
<dbReference type="InterPro" id="IPR058087">
    <property type="entry name" value="XAC2610_dom"/>
</dbReference>
<sequence length="345" mass="39399">MEQLRIGVIFWFLSLSVIGQTTYLINDFSDVYKGKLIIDQGYEEEVFKKGTVIILEKLSEKEVVAISSEELTFSLNEEGEVETGVVSLPYGEQSIIISEDVNFDGVKDIVVMDGQYSCYHGPSYQVYLHREGQLIHSPSFTRLAQEYCGMFQTNNETKTIETMTKSGCCWHQFSQFEVVNNVPVPIEVVEEEYQYLYHITRTKTWRGGRAIEKTERRMNKEGVAIEVLMSFRLFKNQKKVLLFASEGRLNYVLLKSEGELVEFSFPADNLIDAGRFTIDASKSKLIFKNKEAIYEIYEKRKQDKVMAVGIYVYVNGKKYHLSGDLSTLQGAMQGVSSEKLVNVDG</sequence>